<dbReference type="OrthoDB" id="5105648at2759"/>
<keyword evidence="1" id="KW-0472">Membrane</keyword>
<keyword evidence="1" id="KW-1133">Transmembrane helix</keyword>
<feature type="transmembrane region" description="Helical" evidence="1">
    <location>
        <begin position="326"/>
        <end position="353"/>
    </location>
</feature>
<dbReference type="Proteomes" id="UP000078559">
    <property type="component" value="Unassembled WGS sequence"/>
</dbReference>
<evidence type="ECO:0000313" key="3">
    <source>
        <dbReference type="Proteomes" id="UP000078559"/>
    </source>
</evidence>
<keyword evidence="1" id="KW-0812">Transmembrane</keyword>
<proteinExistence type="predicted"/>
<gene>
    <name evidence="2" type="ORF">VM1G_10227</name>
</gene>
<evidence type="ECO:0000313" key="2">
    <source>
        <dbReference type="EMBL" id="KUI63623.1"/>
    </source>
</evidence>
<dbReference type="AlphaFoldDB" id="A0A194VI15"/>
<keyword evidence="3" id="KW-1185">Reference proteome</keyword>
<sequence>MANVVEQEDTEAVEAIERLLDRWNFPSDISYDVGSDGIIKHPDSDNEEVPTTWSVMRFRGLNGDYFKYDKRQVDQDEIEKDSKSETAVGTWICPKRRDLGQQPGNFVASSLVLMMFRAKDVTIGKHRSRHVYDFGQRLQDYFNSKPDVFDAIRNHPLFIYVALYECFNSWNTILYQFEDLYRQAAVDQEKRLTGVFGRSYLLNKGLINMSYCQPDVLAHQAALERLRLVNGNDRKRRILSGETRLGDMDWWELLDRVICEQEYDLDDFEKKLGFLSDRFKAALEMEFNLSGERLNLIMMWFTAFTVLFTPIAFVAAVFSIVDTDPIWFFISGSMVLVISIAICLVAYTSVITLGHRIKRNEVRGVIHRLPYQERRLGSKPFVEETQQTTSASVYLKRTLVRSTRDVTPELAKLDIGDLSEFRPQQHNQQRMFLVADIDVELGKAHSTPQCILVEERQAPP</sequence>
<feature type="transmembrane region" description="Helical" evidence="1">
    <location>
        <begin position="297"/>
        <end position="320"/>
    </location>
</feature>
<protein>
    <recommendedName>
        <fullName evidence="4">Magnesium transport protein CorA</fullName>
    </recommendedName>
</protein>
<evidence type="ECO:0000256" key="1">
    <source>
        <dbReference type="SAM" id="Phobius"/>
    </source>
</evidence>
<dbReference type="EMBL" id="KN796113">
    <property type="protein sequence ID" value="KUI63623.1"/>
    <property type="molecule type" value="Genomic_DNA"/>
</dbReference>
<reference evidence="2" key="1">
    <citation type="submission" date="2014-12" db="EMBL/GenBank/DDBJ databases">
        <title>Genome Sequence of Valsa Canker Pathogens Uncovers a Specific Adaption of Colonization on Woody Bark.</title>
        <authorList>
            <person name="Yin Z."/>
            <person name="Liu H."/>
            <person name="Gao X."/>
            <person name="Li Z."/>
            <person name="Song N."/>
            <person name="Ke X."/>
            <person name="Dai Q."/>
            <person name="Wu Y."/>
            <person name="Sun Y."/>
            <person name="Xu J.-R."/>
            <person name="Kang Z.K."/>
            <person name="Wang L."/>
            <person name="Huang L."/>
        </authorList>
    </citation>
    <scope>NUCLEOTIDE SEQUENCE [LARGE SCALE GENOMIC DNA]</scope>
    <source>
        <strain evidence="2">03-8</strain>
    </source>
</reference>
<name>A0A194VI15_CYTMA</name>
<evidence type="ECO:0008006" key="4">
    <source>
        <dbReference type="Google" id="ProtNLM"/>
    </source>
</evidence>
<accession>A0A194VI15</accession>
<organism evidence="2 3">
    <name type="scientific">Cytospora mali</name>
    <name type="common">Apple Valsa canker fungus</name>
    <name type="synonym">Valsa mali</name>
    <dbReference type="NCBI Taxonomy" id="578113"/>
    <lineage>
        <taxon>Eukaryota</taxon>
        <taxon>Fungi</taxon>
        <taxon>Dikarya</taxon>
        <taxon>Ascomycota</taxon>
        <taxon>Pezizomycotina</taxon>
        <taxon>Sordariomycetes</taxon>
        <taxon>Sordariomycetidae</taxon>
        <taxon>Diaporthales</taxon>
        <taxon>Cytosporaceae</taxon>
        <taxon>Cytospora</taxon>
    </lineage>
</organism>